<dbReference type="AlphaFoldDB" id="A0A9P8RKA4"/>
<sequence length="645" mass="73635">QCDGGRPSCSKCRRARATCVYASDSVVAQNALKRNFKDLQDKSGTQVELINILRTRDQHDAHSVLQRLRAGESVDALVRFIQQEPDANPFTSSILYHKIFYDQSTPGPLAHGKNPIQDKDRKYDWPYHAAELVEPSLETVRASQWTTVTDSDDLVRTLLKAYLYFDFPFNSLFHKDAFVASLVTGRKTYCSSLLVNAVLACACHCYRTPTSSTDFWSPKELIYQFMAEARRLWDREQSRNHITTIQAGAIIGYVLNCDGTDRIGVRYLQLSIDMAHDMGIFSHHVRLEDEQRQAVIAATAWGLFCMQARQMFHNRQPPMILEPPRVPMKDKLQRPYFCELWVLYPQAPCPTRVQHSLVFIAMCEFFVILNSIVARCYGEGRHLGPITFSEALGFREELLKWQITLPEELQPDRVVFPAHLKIYMQLFVLLIFLFVRFNGVEHPVTQSHPIRRNFISAQAVAASAKNSLESLVHLYYARHSFESCDTIMLAYLDLVGFDALRELGTTSGPERTSKLSTVVLCAKGLRDQARHFYIAEVVFSILRDSMSPDDARQLKQFASIDNEEKRKRLMAEHVFSHYLLNAGLDDATQQKRLDELVKSYEVLDLDDHDMNGIDGTNGNHLIDSPDEIGTPRNSRSPSSDYRIIP</sequence>
<feature type="domain" description="Xylanolytic transcriptional activator regulatory" evidence="4">
    <location>
        <begin position="163"/>
        <end position="288"/>
    </location>
</feature>
<gene>
    <name evidence="5" type="ORF">BKA67DRAFT_523723</name>
</gene>
<keyword evidence="2" id="KW-0539">Nucleus</keyword>
<dbReference type="GO" id="GO:0000981">
    <property type="term" value="F:DNA-binding transcription factor activity, RNA polymerase II-specific"/>
    <property type="evidence" value="ECO:0007669"/>
    <property type="project" value="InterPro"/>
</dbReference>
<dbReference type="Pfam" id="PF04082">
    <property type="entry name" value="Fungal_trans"/>
    <property type="match status" value="1"/>
</dbReference>
<dbReference type="PANTHER" id="PTHR47256">
    <property type="entry name" value="ZN(II)2CYS6 TRANSCRIPTION FACTOR (EUROFUNG)-RELATED"/>
    <property type="match status" value="1"/>
</dbReference>
<dbReference type="GeneID" id="70127391"/>
<dbReference type="InterPro" id="IPR007219">
    <property type="entry name" value="XnlR_reg_dom"/>
</dbReference>
<evidence type="ECO:0000313" key="5">
    <source>
        <dbReference type="EMBL" id="KAH6647386.1"/>
    </source>
</evidence>
<proteinExistence type="predicted"/>
<reference evidence="5" key="1">
    <citation type="journal article" date="2021" name="Nat. Commun.">
        <title>Genetic determinants of endophytism in the Arabidopsis root mycobiome.</title>
        <authorList>
            <person name="Mesny F."/>
            <person name="Miyauchi S."/>
            <person name="Thiergart T."/>
            <person name="Pickel B."/>
            <person name="Atanasova L."/>
            <person name="Karlsson M."/>
            <person name="Huettel B."/>
            <person name="Barry K.W."/>
            <person name="Haridas S."/>
            <person name="Chen C."/>
            <person name="Bauer D."/>
            <person name="Andreopoulos W."/>
            <person name="Pangilinan J."/>
            <person name="LaButti K."/>
            <person name="Riley R."/>
            <person name="Lipzen A."/>
            <person name="Clum A."/>
            <person name="Drula E."/>
            <person name="Henrissat B."/>
            <person name="Kohler A."/>
            <person name="Grigoriev I.V."/>
            <person name="Martin F.M."/>
            <person name="Hacquard S."/>
        </authorList>
    </citation>
    <scope>NUCLEOTIDE SEQUENCE</scope>
    <source>
        <strain evidence="5">MPI-SDFR-AT-0073</strain>
    </source>
</reference>
<evidence type="ECO:0000313" key="6">
    <source>
        <dbReference type="Proteomes" id="UP000758603"/>
    </source>
</evidence>
<dbReference type="CDD" id="cd00067">
    <property type="entry name" value="GAL4"/>
    <property type="match status" value="1"/>
</dbReference>
<keyword evidence="6" id="KW-1185">Reference proteome</keyword>
<protein>
    <recommendedName>
        <fullName evidence="4">Xylanolytic transcriptional activator regulatory domain-containing protein</fullName>
    </recommendedName>
</protein>
<dbReference type="Proteomes" id="UP000758603">
    <property type="component" value="Unassembled WGS sequence"/>
</dbReference>
<feature type="region of interest" description="Disordered" evidence="3">
    <location>
        <begin position="609"/>
        <end position="645"/>
    </location>
</feature>
<dbReference type="GO" id="GO:0003677">
    <property type="term" value="F:DNA binding"/>
    <property type="evidence" value="ECO:0007669"/>
    <property type="project" value="InterPro"/>
</dbReference>
<dbReference type="EMBL" id="JAGPXC010000008">
    <property type="protein sequence ID" value="KAH6647386.1"/>
    <property type="molecule type" value="Genomic_DNA"/>
</dbReference>
<dbReference type="GO" id="GO:0006351">
    <property type="term" value="P:DNA-templated transcription"/>
    <property type="evidence" value="ECO:0007669"/>
    <property type="project" value="InterPro"/>
</dbReference>
<evidence type="ECO:0000256" key="2">
    <source>
        <dbReference type="ARBA" id="ARBA00023242"/>
    </source>
</evidence>
<dbReference type="InterPro" id="IPR036864">
    <property type="entry name" value="Zn2-C6_fun-type_DNA-bd_sf"/>
</dbReference>
<evidence type="ECO:0000259" key="4">
    <source>
        <dbReference type="Pfam" id="PF04082"/>
    </source>
</evidence>
<dbReference type="InterPro" id="IPR053187">
    <property type="entry name" value="Notoamide_regulator"/>
</dbReference>
<dbReference type="OrthoDB" id="426882at2759"/>
<evidence type="ECO:0000256" key="1">
    <source>
        <dbReference type="ARBA" id="ARBA00022723"/>
    </source>
</evidence>
<evidence type="ECO:0000256" key="3">
    <source>
        <dbReference type="SAM" id="MobiDB-lite"/>
    </source>
</evidence>
<dbReference type="RefSeq" id="XP_045953898.1">
    <property type="nucleotide sequence ID" value="XM_046098499.1"/>
</dbReference>
<dbReference type="InterPro" id="IPR001138">
    <property type="entry name" value="Zn2Cys6_DnaBD"/>
</dbReference>
<dbReference type="PANTHER" id="PTHR47256:SF1">
    <property type="entry name" value="ZN(II)2CYS6 TRANSCRIPTION FACTOR (EUROFUNG)"/>
    <property type="match status" value="1"/>
</dbReference>
<comment type="caution">
    <text evidence="5">The sequence shown here is derived from an EMBL/GenBank/DDBJ whole genome shotgun (WGS) entry which is preliminary data.</text>
</comment>
<keyword evidence="1" id="KW-0479">Metal-binding</keyword>
<dbReference type="GO" id="GO:0008270">
    <property type="term" value="F:zinc ion binding"/>
    <property type="evidence" value="ECO:0007669"/>
    <property type="project" value="InterPro"/>
</dbReference>
<organism evidence="5 6">
    <name type="scientific">Truncatella angustata</name>
    <dbReference type="NCBI Taxonomy" id="152316"/>
    <lineage>
        <taxon>Eukaryota</taxon>
        <taxon>Fungi</taxon>
        <taxon>Dikarya</taxon>
        <taxon>Ascomycota</taxon>
        <taxon>Pezizomycotina</taxon>
        <taxon>Sordariomycetes</taxon>
        <taxon>Xylariomycetidae</taxon>
        <taxon>Amphisphaeriales</taxon>
        <taxon>Sporocadaceae</taxon>
        <taxon>Truncatella</taxon>
    </lineage>
</organism>
<feature type="non-terminal residue" evidence="5">
    <location>
        <position position="645"/>
    </location>
</feature>
<dbReference type="CDD" id="cd12148">
    <property type="entry name" value="fungal_TF_MHR"/>
    <property type="match status" value="1"/>
</dbReference>
<dbReference type="Gene3D" id="4.10.240.10">
    <property type="entry name" value="Zn(2)-C6 fungal-type DNA-binding domain"/>
    <property type="match status" value="1"/>
</dbReference>
<accession>A0A9P8RKA4</accession>
<name>A0A9P8RKA4_9PEZI</name>